<organism evidence="1 2">
    <name type="scientific">Hafnia alvei ATCC 51873</name>
    <dbReference type="NCBI Taxonomy" id="1002364"/>
    <lineage>
        <taxon>Bacteria</taxon>
        <taxon>Pseudomonadati</taxon>
        <taxon>Pseudomonadota</taxon>
        <taxon>Gammaproteobacteria</taxon>
        <taxon>Enterobacterales</taxon>
        <taxon>Hafniaceae</taxon>
        <taxon>Hafnia</taxon>
    </lineage>
</organism>
<proteinExistence type="predicted"/>
<dbReference type="AlphaFoldDB" id="G9YB25"/>
<name>G9YB25_HAFAL</name>
<sequence>MINRWEKMTQYLPVVIPVFMEPSSSVACLSRFSEEHMSEEQTLFYSQA</sequence>
<evidence type="ECO:0000313" key="1">
    <source>
        <dbReference type="EMBL" id="EHM39637.1"/>
    </source>
</evidence>
<comment type="caution">
    <text evidence="1">The sequence shown here is derived from an EMBL/GenBank/DDBJ whole genome shotgun (WGS) entry which is preliminary data.</text>
</comment>
<evidence type="ECO:0000313" key="2">
    <source>
        <dbReference type="Proteomes" id="UP000005959"/>
    </source>
</evidence>
<dbReference type="Proteomes" id="UP000005959">
    <property type="component" value="Unassembled WGS sequence"/>
</dbReference>
<gene>
    <name evidence="1" type="ORF">HMPREF0454_03788</name>
</gene>
<dbReference type="EMBL" id="AGCI01000091">
    <property type="protein sequence ID" value="EHM39637.1"/>
    <property type="molecule type" value="Genomic_DNA"/>
</dbReference>
<accession>G9YB25</accession>
<dbReference type="HOGENOM" id="CLU_3153443_0_0_6"/>
<reference evidence="1 2" key="1">
    <citation type="submission" date="2011-08" db="EMBL/GenBank/DDBJ databases">
        <authorList>
            <person name="Weinstock G."/>
            <person name="Sodergren E."/>
            <person name="Clifton S."/>
            <person name="Fulton L."/>
            <person name="Fulton B."/>
            <person name="Courtney L."/>
            <person name="Fronick C."/>
            <person name="Harrison M."/>
            <person name="Strong C."/>
            <person name="Farmer C."/>
            <person name="Delahaunty K."/>
            <person name="Markovic C."/>
            <person name="Hall O."/>
            <person name="Minx P."/>
            <person name="Tomlinson C."/>
            <person name="Mitreva M."/>
            <person name="Hou S."/>
            <person name="Chen J."/>
            <person name="Wollam A."/>
            <person name="Pepin K.H."/>
            <person name="Johnson M."/>
            <person name="Bhonagiri V."/>
            <person name="Zhang X."/>
            <person name="Suruliraj S."/>
            <person name="Warren W."/>
            <person name="Chinwalla A."/>
            <person name="Mardis E.R."/>
            <person name="Wilson R.K."/>
        </authorList>
    </citation>
    <scope>NUCLEOTIDE SEQUENCE [LARGE SCALE GENOMIC DNA]</scope>
    <source>
        <strain evidence="1 2">ATCC 51873</strain>
    </source>
</reference>
<protein>
    <submittedName>
        <fullName evidence="1">Uncharacterized protein</fullName>
    </submittedName>
</protein>